<dbReference type="EMBL" id="CP006965">
    <property type="protein sequence ID" value="AHF80241.1"/>
    <property type="molecule type" value="Genomic_DNA"/>
</dbReference>
<dbReference type="SMART" id="SM00530">
    <property type="entry name" value="HTH_XRE"/>
    <property type="match status" value="1"/>
</dbReference>
<dbReference type="KEGG" id="ths:TES1_0855"/>
<gene>
    <name evidence="2" type="ORF">TES1_0855</name>
</gene>
<dbReference type="PANTHER" id="PTHR40730:SF4">
    <property type="entry name" value="TRANSCRIPTIONAL REGULATOR"/>
    <property type="match status" value="1"/>
</dbReference>
<dbReference type="STRING" id="582419.TES1_0855"/>
<evidence type="ECO:0000259" key="1">
    <source>
        <dbReference type="PROSITE" id="PS50943"/>
    </source>
</evidence>
<dbReference type="InterPro" id="IPR010982">
    <property type="entry name" value="Lambda_DNA-bd_dom_sf"/>
</dbReference>
<dbReference type="SUPFAM" id="SSF47413">
    <property type="entry name" value="lambda repressor-like DNA-binding domains"/>
    <property type="match status" value="1"/>
</dbReference>
<dbReference type="Pfam" id="PF01381">
    <property type="entry name" value="HTH_3"/>
    <property type="match status" value="1"/>
</dbReference>
<dbReference type="PROSITE" id="PS50943">
    <property type="entry name" value="HTH_CROC1"/>
    <property type="match status" value="1"/>
</dbReference>
<protein>
    <recommendedName>
        <fullName evidence="1">HTH cro/C1-type domain-containing protein</fullName>
    </recommendedName>
</protein>
<dbReference type="CDD" id="cd00093">
    <property type="entry name" value="HTH_XRE"/>
    <property type="match status" value="1"/>
</dbReference>
<accession>W0I2G4</accession>
<feature type="domain" description="HTH cro/C1-type" evidence="1">
    <location>
        <begin position="30"/>
        <end position="60"/>
    </location>
</feature>
<name>W0I2G4_9EURY</name>
<dbReference type="Gene3D" id="1.10.10.60">
    <property type="entry name" value="Homeodomain-like"/>
    <property type="match status" value="1"/>
</dbReference>
<dbReference type="HOGENOM" id="CLU_1954782_0_0_2"/>
<dbReference type="Proteomes" id="UP000019027">
    <property type="component" value="Chromosome"/>
</dbReference>
<dbReference type="PANTHER" id="PTHR40730">
    <property type="entry name" value="TRANSCRIPTIONAL REGULATOR PROTEIN-LIKE PROTEIN"/>
    <property type="match status" value="1"/>
</dbReference>
<dbReference type="InterPro" id="IPR001387">
    <property type="entry name" value="Cro/C1-type_HTH"/>
</dbReference>
<proteinExistence type="predicted"/>
<sequence>MPHVILGIMKINAFEVAAKYVYPSLRRRLVEILYKEHKLTQTQVAELLHITQSAVSRYLRMNRGALIEVSKFPDIDTDLRKLAEEIIRERPTEYQIHAELVKIALKMLGKGYLCSLHEEIDPELNPAECKICINLFG</sequence>
<organism evidence="2 3">
    <name type="scientific">Thermococcus paralvinellae</name>
    <dbReference type="NCBI Taxonomy" id="582419"/>
    <lineage>
        <taxon>Archaea</taxon>
        <taxon>Methanobacteriati</taxon>
        <taxon>Methanobacteriota</taxon>
        <taxon>Thermococci</taxon>
        <taxon>Thermococcales</taxon>
        <taxon>Thermococcaceae</taxon>
        <taxon>Thermococcus</taxon>
    </lineage>
</organism>
<evidence type="ECO:0000313" key="2">
    <source>
        <dbReference type="EMBL" id="AHF80241.1"/>
    </source>
</evidence>
<dbReference type="AlphaFoldDB" id="W0I2G4"/>
<reference evidence="2 3" key="1">
    <citation type="journal article" date="2014" name="Int. J. Syst. Evol. Microbiol.">
        <title>Thermococcus paralvinellae sp. nov. and Thermococcus cleftensis sp. nov. of hyperthermophilic heterotrophs from deep-sea hydrothermal vents.</title>
        <authorList>
            <person name="Hensley S.A."/>
            <person name="Jung J.H."/>
            <person name="Park C.S."/>
            <person name="Holden J.F."/>
        </authorList>
    </citation>
    <scope>NUCLEOTIDE SEQUENCE [LARGE SCALE GENOMIC DNA]</scope>
    <source>
        <strain evidence="2 3">ES1</strain>
    </source>
</reference>
<evidence type="ECO:0000313" key="3">
    <source>
        <dbReference type="Proteomes" id="UP000019027"/>
    </source>
</evidence>
<dbReference type="GO" id="GO:0003677">
    <property type="term" value="F:DNA binding"/>
    <property type="evidence" value="ECO:0007669"/>
    <property type="project" value="InterPro"/>
</dbReference>
<keyword evidence="3" id="KW-1185">Reference proteome</keyword>